<dbReference type="Proteomes" id="UP000282574">
    <property type="component" value="Unassembled WGS sequence"/>
</dbReference>
<comment type="caution">
    <text evidence="1">The sequence shown here is derived from an EMBL/GenBank/DDBJ whole genome shotgun (WGS) entry which is preliminary data.</text>
</comment>
<evidence type="ECO:0000313" key="1">
    <source>
        <dbReference type="EMBL" id="RUT00493.1"/>
    </source>
</evidence>
<evidence type="ECO:0000313" key="2">
    <source>
        <dbReference type="Proteomes" id="UP000282574"/>
    </source>
</evidence>
<protein>
    <submittedName>
        <fullName evidence="1">Uncharacterized protein</fullName>
    </submittedName>
</protein>
<gene>
    <name evidence="1" type="ORF">DSM107010_67770</name>
</gene>
<organism evidence="1 2">
    <name type="scientific">Chroococcidiopsis cubana SAG 39.79</name>
    <dbReference type="NCBI Taxonomy" id="388085"/>
    <lineage>
        <taxon>Bacteria</taxon>
        <taxon>Bacillati</taxon>
        <taxon>Cyanobacteriota</taxon>
        <taxon>Cyanophyceae</taxon>
        <taxon>Chroococcidiopsidales</taxon>
        <taxon>Chroococcidiopsidaceae</taxon>
        <taxon>Chroococcidiopsis</taxon>
    </lineage>
</organism>
<reference evidence="1 2" key="1">
    <citation type="journal article" date="2019" name="Genome Biol. Evol.">
        <title>Day and night: Metabolic profiles and evolutionary relationships of six axenic non-marine cyanobacteria.</title>
        <authorList>
            <person name="Will S.E."/>
            <person name="Henke P."/>
            <person name="Boedeker C."/>
            <person name="Huang S."/>
            <person name="Brinkmann H."/>
            <person name="Rohde M."/>
            <person name="Jarek M."/>
            <person name="Friedl T."/>
            <person name="Seufert S."/>
            <person name="Schumacher M."/>
            <person name="Overmann J."/>
            <person name="Neumann-Schaal M."/>
            <person name="Petersen J."/>
        </authorList>
    </citation>
    <scope>NUCLEOTIDE SEQUENCE [LARGE SCALE GENOMIC DNA]</scope>
    <source>
        <strain evidence="1 2">SAG 39.79</strain>
    </source>
</reference>
<name>A0AB37U8P0_9CYAN</name>
<dbReference type="EMBL" id="RSCK01000145">
    <property type="protein sequence ID" value="RUT00493.1"/>
    <property type="molecule type" value="Genomic_DNA"/>
</dbReference>
<accession>A0AB37U8P0</accession>
<proteinExistence type="predicted"/>
<dbReference type="RefSeq" id="WP_106166681.1">
    <property type="nucleotide sequence ID" value="NZ_JAVKZF010000010.1"/>
</dbReference>
<dbReference type="AlphaFoldDB" id="A0AB37U8P0"/>
<keyword evidence="2" id="KW-1185">Reference proteome</keyword>
<sequence>MLETPSEREKHLQELEELELKCGGVFACITPERHKILWQQKVSKLEQRLEAATTAQQREYLLSQLIELNQREQRKATRIAEVHSLLAPGS</sequence>